<evidence type="ECO:0000313" key="1">
    <source>
        <dbReference type="EMBL" id="XBO45327.1"/>
    </source>
</evidence>
<dbReference type="EMBL" id="CP157483">
    <property type="protein sequence ID" value="XBO45327.1"/>
    <property type="molecule type" value="Genomic_DNA"/>
</dbReference>
<sequence>MACQQAAAVAKEDAKQLQEGVTGGGYGFGAADGMLLPYAGNSILASSANLPEQATELGQALASVQDGFAGPEQSQKILDGLEWMAQNCSS</sequence>
<protein>
    <submittedName>
        <fullName evidence="1">Uncharacterized protein</fullName>
    </submittedName>
</protein>
<name>A0AAU7JYF2_9MICO</name>
<proteinExistence type="predicted"/>
<organism evidence="1">
    <name type="scientific">Pedococcus sp. KACC 23699</name>
    <dbReference type="NCBI Taxonomy" id="3149228"/>
    <lineage>
        <taxon>Bacteria</taxon>
        <taxon>Bacillati</taxon>
        <taxon>Actinomycetota</taxon>
        <taxon>Actinomycetes</taxon>
        <taxon>Micrococcales</taxon>
        <taxon>Intrasporangiaceae</taxon>
        <taxon>Pedococcus</taxon>
    </lineage>
</organism>
<accession>A0AAU7JYF2</accession>
<reference evidence="1" key="1">
    <citation type="submission" date="2024-05" db="EMBL/GenBank/DDBJ databases">
        <authorList>
            <person name="Kim S."/>
            <person name="Heo J."/>
            <person name="Choi H."/>
            <person name="Choi Y."/>
            <person name="Kwon S.-W."/>
            <person name="Kim Y."/>
        </authorList>
    </citation>
    <scope>NUCLEOTIDE SEQUENCE</scope>
    <source>
        <strain evidence="1">KACC 23699</strain>
    </source>
</reference>
<dbReference type="AlphaFoldDB" id="A0AAU7JYF2"/>
<gene>
    <name evidence="1" type="ORF">ABEG17_08355</name>
</gene>
<dbReference type="RefSeq" id="WP_406832819.1">
    <property type="nucleotide sequence ID" value="NZ_CP157483.1"/>
</dbReference>